<keyword evidence="1" id="KW-0472">Membrane</keyword>
<keyword evidence="1" id="KW-0812">Transmembrane</keyword>
<proteinExistence type="predicted"/>
<organism evidence="2">
    <name type="scientific">Arundo donax</name>
    <name type="common">Giant reed</name>
    <name type="synonym">Donax arundinaceus</name>
    <dbReference type="NCBI Taxonomy" id="35708"/>
    <lineage>
        <taxon>Eukaryota</taxon>
        <taxon>Viridiplantae</taxon>
        <taxon>Streptophyta</taxon>
        <taxon>Embryophyta</taxon>
        <taxon>Tracheophyta</taxon>
        <taxon>Spermatophyta</taxon>
        <taxon>Magnoliopsida</taxon>
        <taxon>Liliopsida</taxon>
        <taxon>Poales</taxon>
        <taxon>Poaceae</taxon>
        <taxon>PACMAD clade</taxon>
        <taxon>Arundinoideae</taxon>
        <taxon>Arundineae</taxon>
        <taxon>Arundo</taxon>
    </lineage>
</organism>
<accession>A0A0A9FY91</accession>
<protein>
    <submittedName>
        <fullName evidence="2">Uncharacterized protein</fullName>
    </submittedName>
</protein>
<dbReference type="AlphaFoldDB" id="A0A0A9FY91"/>
<feature type="transmembrane region" description="Helical" evidence="1">
    <location>
        <begin position="20"/>
        <end position="37"/>
    </location>
</feature>
<keyword evidence="1" id="KW-1133">Transmembrane helix</keyword>
<evidence type="ECO:0000256" key="1">
    <source>
        <dbReference type="SAM" id="Phobius"/>
    </source>
</evidence>
<reference evidence="2" key="1">
    <citation type="submission" date="2014-09" db="EMBL/GenBank/DDBJ databases">
        <authorList>
            <person name="Magalhaes I.L.F."/>
            <person name="Oliveira U."/>
            <person name="Santos F.R."/>
            <person name="Vidigal T.H.D.A."/>
            <person name="Brescovit A.D."/>
            <person name="Santos A.J."/>
        </authorList>
    </citation>
    <scope>NUCLEOTIDE SEQUENCE</scope>
    <source>
        <tissue evidence="2">Shoot tissue taken approximately 20 cm above the soil surface</tissue>
    </source>
</reference>
<dbReference type="EMBL" id="GBRH01180669">
    <property type="protein sequence ID" value="JAE17227.1"/>
    <property type="molecule type" value="Transcribed_RNA"/>
</dbReference>
<reference evidence="2" key="2">
    <citation type="journal article" date="2015" name="Data Brief">
        <title>Shoot transcriptome of the giant reed, Arundo donax.</title>
        <authorList>
            <person name="Barrero R.A."/>
            <person name="Guerrero F.D."/>
            <person name="Moolhuijzen P."/>
            <person name="Goolsby J.A."/>
            <person name="Tidwell J."/>
            <person name="Bellgard S.E."/>
            <person name="Bellgard M.I."/>
        </authorList>
    </citation>
    <scope>NUCLEOTIDE SEQUENCE</scope>
    <source>
        <tissue evidence="2">Shoot tissue taken approximately 20 cm above the soil surface</tissue>
    </source>
</reference>
<name>A0A0A9FY91_ARUDO</name>
<evidence type="ECO:0000313" key="2">
    <source>
        <dbReference type="EMBL" id="JAE17227.1"/>
    </source>
</evidence>
<sequence>MLLISSPTLGWPYPNWANTYRLKYQINLYLLFFGYLVDTYWRRIRRVSVSDTVSGVDTAPK</sequence>